<evidence type="ECO:0008006" key="3">
    <source>
        <dbReference type="Google" id="ProtNLM"/>
    </source>
</evidence>
<reference evidence="1 2" key="1">
    <citation type="submission" date="2020-03" db="EMBL/GenBank/DDBJ databases">
        <title>Genome Sequence of industrial isolate, B5A.</title>
        <authorList>
            <person name="Sharma S."/>
            <person name="Patil P.B."/>
            <person name="Korpole S."/>
        </authorList>
    </citation>
    <scope>NUCLEOTIDE SEQUENCE [LARGE SCALE GENOMIC DNA]</scope>
    <source>
        <strain evidence="1 2">PI-S10-B5A</strain>
    </source>
</reference>
<organism evidence="1 2">
    <name type="scientific">Lacrimispora defluvii</name>
    <dbReference type="NCBI Taxonomy" id="2719233"/>
    <lineage>
        <taxon>Bacteria</taxon>
        <taxon>Bacillati</taxon>
        <taxon>Bacillota</taxon>
        <taxon>Clostridia</taxon>
        <taxon>Lachnospirales</taxon>
        <taxon>Lachnospiraceae</taxon>
        <taxon>Lacrimispora</taxon>
    </lineage>
</organism>
<evidence type="ECO:0000313" key="2">
    <source>
        <dbReference type="Proteomes" id="UP000539052"/>
    </source>
</evidence>
<sequence>MNKASKDYQKIIEQLERLREHCSDMAKGGDEVWKDDETALQEAMDIIHDYESVVADHNRMVEHYETAEMTIKRQAGVYVCPNCGKRVQVGHSHCHWCGKKVQWDREAYASRDYPHLSNRGGRKQ</sequence>
<keyword evidence="2" id="KW-1185">Reference proteome</keyword>
<evidence type="ECO:0000313" key="1">
    <source>
        <dbReference type="EMBL" id="NNJ28684.1"/>
    </source>
</evidence>
<dbReference type="RefSeq" id="WP_170820033.1">
    <property type="nucleotide sequence ID" value="NZ_JAAOXG010000002.1"/>
</dbReference>
<dbReference type="Proteomes" id="UP000539052">
    <property type="component" value="Unassembled WGS sequence"/>
</dbReference>
<proteinExistence type="predicted"/>
<comment type="caution">
    <text evidence="1">The sequence shown here is derived from an EMBL/GenBank/DDBJ whole genome shotgun (WGS) entry which is preliminary data.</text>
</comment>
<gene>
    <name evidence="1" type="ORF">G9470_02555</name>
</gene>
<name>A0ABX1VLR3_9FIRM</name>
<accession>A0ABX1VLR3</accession>
<protein>
    <recommendedName>
        <fullName evidence="3">Zinc ribbon protein</fullName>
    </recommendedName>
</protein>
<dbReference type="EMBL" id="JAAOXG010000002">
    <property type="protein sequence ID" value="NNJ28684.1"/>
    <property type="molecule type" value="Genomic_DNA"/>
</dbReference>